<keyword evidence="1" id="KW-0732">Signal</keyword>
<reference evidence="2" key="2">
    <citation type="journal article" date="2021" name="Syst. Appl. Microbiol.">
        <title>Roseomonas hellenica sp. nov., isolated from roots of wild-growing Alkanna tinctoria.</title>
        <authorList>
            <person name="Rat A."/>
            <person name="Naranjo H.D."/>
            <person name="Lebbe L."/>
            <person name="Cnockaert M."/>
            <person name="Krigas N."/>
            <person name="Grigoriadou K."/>
            <person name="Maloupa E."/>
            <person name="Willems A."/>
        </authorList>
    </citation>
    <scope>NUCLEOTIDE SEQUENCE</scope>
    <source>
        <strain evidence="2">LMG 28251</strain>
    </source>
</reference>
<sequence length="165" mass="17945">MKKSRIWLAGVAALALAAPAIADTCAFPGERAALELNALQSHLAVVAIRCQQDATYASFVRRHQADLTAAGRTAQTHFRRAYGGQGAARYNMYSTELINAHDQEAQRFEGFLCRDNAALYQQAVAAPNAAELVRMANTTNILMTYEPAVCPATPARAARPARRQR</sequence>
<feature type="signal peptide" evidence="1">
    <location>
        <begin position="1"/>
        <end position="22"/>
    </location>
</feature>
<feature type="chain" id="PRO_5042125065" evidence="1">
    <location>
        <begin position="23"/>
        <end position="165"/>
    </location>
</feature>
<dbReference type="EMBL" id="JAAEDH010000007">
    <property type="protein sequence ID" value="MBR0655002.1"/>
    <property type="molecule type" value="Genomic_DNA"/>
</dbReference>
<proteinExistence type="predicted"/>
<protein>
    <submittedName>
        <fullName evidence="2">Uncharacterized protein</fullName>
    </submittedName>
</protein>
<evidence type="ECO:0000256" key="1">
    <source>
        <dbReference type="SAM" id="SignalP"/>
    </source>
</evidence>
<accession>A0AAF1KSZ3</accession>
<dbReference type="Proteomes" id="UP001196068">
    <property type="component" value="Unassembled WGS sequence"/>
</dbReference>
<organism evidence="2 3">
    <name type="scientific">Plastoroseomonas arctica</name>
    <dbReference type="NCBI Taxonomy" id="1509237"/>
    <lineage>
        <taxon>Bacteria</taxon>
        <taxon>Pseudomonadati</taxon>
        <taxon>Pseudomonadota</taxon>
        <taxon>Alphaproteobacteria</taxon>
        <taxon>Acetobacterales</taxon>
        <taxon>Acetobacteraceae</taxon>
        <taxon>Plastoroseomonas</taxon>
    </lineage>
</organism>
<gene>
    <name evidence="2" type="ORF">GXW79_07915</name>
</gene>
<keyword evidence="3" id="KW-1185">Reference proteome</keyword>
<name>A0AAF1KSZ3_9PROT</name>
<dbReference type="AlphaFoldDB" id="A0AAF1KSZ3"/>
<dbReference type="RefSeq" id="WP_211873840.1">
    <property type="nucleotide sequence ID" value="NZ_JAAEDH010000007.1"/>
</dbReference>
<evidence type="ECO:0000313" key="3">
    <source>
        <dbReference type="Proteomes" id="UP001196068"/>
    </source>
</evidence>
<reference evidence="2" key="1">
    <citation type="submission" date="2020-01" db="EMBL/GenBank/DDBJ databases">
        <authorList>
            <person name="Rat A."/>
        </authorList>
    </citation>
    <scope>NUCLEOTIDE SEQUENCE</scope>
    <source>
        <strain evidence="2">LMG 28251</strain>
    </source>
</reference>
<evidence type="ECO:0000313" key="2">
    <source>
        <dbReference type="EMBL" id="MBR0655002.1"/>
    </source>
</evidence>
<comment type="caution">
    <text evidence="2">The sequence shown here is derived from an EMBL/GenBank/DDBJ whole genome shotgun (WGS) entry which is preliminary data.</text>
</comment>